<gene>
    <name evidence="1" type="ORF">H9L19_01980</name>
</gene>
<accession>A0A7G9T6E4</accession>
<dbReference type="KEGG" id="wdi:H9L19_01980"/>
<dbReference type="RefSeq" id="WP_187529501.1">
    <property type="nucleotide sequence ID" value="NZ_CP060724.1"/>
</dbReference>
<name>A0A7G9T6E4_9LACO</name>
<evidence type="ECO:0000313" key="2">
    <source>
        <dbReference type="Proteomes" id="UP000515800"/>
    </source>
</evidence>
<dbReference type="AlphaFoldDB" id="A0A7G9T6E4"/>
<keyword evidence="2" id="KW-1185">Reference proteome</keyword>
<evidence type="ECO:0000313" key="1">
    <source>
        <dbReference type="EMBL" id="QNN75669.1"/>
    </source>
</evidence>
<sequence>MKDNGCFILSASMCLDGHHAILMSNGMPIKNMLNVKIKNQVMTNQSSAKNGNKKANFVA</sequence>
<dbReference type="Proteomes" id="UP000515800">
    <property type="component" value="Chromosome"/>
</dbReference>
<reference evidence="1 2" key="1">
    <citation type="submission" date="2020-08" db="EMBL/GenBank/DDBJ databases">
        <title>Genome sequence of Weissella diestrammenae KACC 16890T.</title>
        <authorList>
            <person name="Hyun D.-W."/>
            <person name="Bae J.-W."/>
        </authorList>
    </citation>
    <scope>NUCLEOTIDE SEQUENCE [LARGE SCALE GENOMIC DNA]</scope>
    <source>
        <strain evidence="1 2">KACC 16890</strain>
    </source>
</reference>
<organism evidence="1 2">
    <name type="scientific">Weissella diestrammenae</name>
    <dbReference type="NCBI Taxonomy" id="1162633"/>
    <lineage>
        <taxon>Bacteria</taxon>
        <taxon>Bacillati</taxon>
        <taxon>Bacillota</taxon>
        <taxon>Bacilli</taxon>
        <taxon>Lactobacillales</taxon>
        <taxon>Lactobacillaceae</taxon>
        <taxon>Weissella</taxon>
    </lineage>
</organism>
<dbReference type="EMBL" id="CP060724">
    <property type="protein sequence ID" value="QNN75669.1"/>
    <property type="molecule type" value="Genomic_DNA"/>
</dbReference>
<proteinExistence type="predicted"/>
<protein>
    <submittedName>
        <fullName evidence="1">Uncharacterized protein</fullName>
    </submittedName>
</protein>